<evidence type="ECO:0000313" key="3">
    <source>
        <dbReference type="EMBL" id="KAA8515345.1"/>
    </source>
</evidence>
<dbReference type="OrthoDB" id="612216at2759"/>
<dbReference type="EMBL" id="CM018052">
    <property type="protein sequence ID" value="KAA8515345.1"/>
    <property type="molecule type" value="Genomic_DNA"/>
</dbReference>
<evidence type="ECO:0000256" key="1">
    <source>
        <dbReference type="SAM" id="MobiDB-lite"/>
    </source>
</evidence>
<dbReference type="InterPro" id="IPR036047">
    <property type="entry name" value="F-box-like_dom_sf"/>
</dbReference>
<organism evidence="3 4">
    <name type="scientific">Nyssa sinensis</name>
    <dbReference type="NCBI Taxonomy" id="561372"/>
    <lineage>
        <taxon>Eukaryota</taxon>
        <taxon>Viridiplantae</taxon>
        <taxon>Streptophyta</taxon>
        <taxon>Embryophyta</taxon>
        <taxon>Tracheophyta</taxon>
        <taxon>Spermatophyta</taxon>
        <taxon>Magnoliopsida</taxon>
        <taxon>eudicotyledons</taxon>
        <taxon>Gunneridae</taxon>
        <taxon>Pentapetalae</taxon>
        <taxon>asterids</taxon>
        <taxon>Cornales</taxon>
        <taxon>Nyssaceae</taxon>
        <taxon>Nyssa</taxon>
    </lineage>
</organism>
<keyword evidence="4" id="KW-1185">Reference proteome</keyword>
<dbReference type="Gene3D" id="1.20.1280.50">
    <property type="match status" value="1"/>
</dbReference>
<evidence type="ECO:0000313" key="4">
    <source>
        <dbReference type="Proteomes" id="UP000325577"/>
    </source>
</evidence>
<dbReference type="PANTHER" id="PTHR34223">
    <property type="entry name" value="OS11G0201299 PROTEIN"/>
    <property type="match status" value="1"/>
</dbReference>
<name>A0A5J4Z9W2_9ASTE</name>
<evidence type="ECO:0000259" key="2">
    <source>
        <dbReference type="Pfam" id="PF00646"/>
    </source>
</evidence>
<feature type="region of interest" description="Disordered" evidence="1">
    <location>
        <begin position="1"/>
        <end position="109"/>
    </location>
</feature>
<dbReference type="Proteomes" id="UP000325577">
    <property type="component" value="Linkage Group LG9"/>
</dbReference>
<feature type="domain" description="F-box" evidence="2">
    <location>
        <begin position="112"/>
        <end position="135"/>
    </location>
</feature>
<sequence length="255" mass="28806">MGKSRYSYDFSDEDEEELEESFDSTGDENHRGSDWDEDEEEMEESFDFSGEEEPRCSDGDEETDDDEISTPLRSPPPPPLKRPKKRSQDRISASPESQSPTRRRREGGRDRISILPDALLIHILSFLPTKDIVRTEACGGAGVKFVQSMSRCCVGYRLNINFPSLKKLVIRGYRNPYNEDDSGLEILAPNISSPEIVGYFMSKKIRLVKVSSLSAAKLDFDLYSSCDTYMLTDLLVSTQHVKDLILGPWCIQVGS</sequence>
<proteinExistence type="predicted"/>
<protein>
    <recommendedName>
        <fullName evidence="2">F-box domain-containing protein</fullName>
    </recommendedName>
</protein>
<dbReference type="InterPro" id="IPR053197">
    <property type="entry name" value="F-box_SCFL_complex_component"/>
</dbReference>
<reference evidence="3 4" key="1">
    <citation type="submission" date="2019-09" db="EMBL/GenBank/DDBJ databases">
        <title>A chromosome-level genome assembly of the Chinese tupelo Nyssa sinensis.</title>
        <authorList>
            <person name="Yang X."/>
            <person name="Kang M."/>
            <person name="Yang Y."/>
            <person name="Xiong H."/>
            <person name="Wang M."/>
            <person name="Zhang Z."/>
            <person name="Wang Z."/>
            <person name="Wu H."/>
            <person name="Ma T."/>
            <person name="Liu J."/>
            <person name="Xi Z."/>
        </authorList>
    </citation>
    <scope>NUCLEOTIDE SEQUENCE [LARGE SCALE GENOMIC DNA]</scope>
    <source>
        <strain evidence="3">J267</strain>
        <tissue evidence="3">Leaf</tissue>
    </source>
</reference>
<feature type="compositionally biased region" description="Acidic residues" evidence="1">
    <location>
        <begin position="35"/>
        <end position="51"/>
    </location>
</feature>
<dbReference type="InterPro" id="IPR001810">
    <property type="entry name" value="F-box_dom"/>
</dbReference>
<dbReference type="Pfam" id="PF00646">
    <property type="entry name" value="F-box"/>
    <property type="match status" value="1"/>
</dbReference>
<feature type="compositionally biased region" description="Polar residues" evidence="1">
    <location>
        <begin position="90"/>
        <end position="100"/>
    </location>
</feature>
<gene>
    <name evidence="3" type="ORF">F0562_018425</name>
</gene>
<accession>A0A5J4Z9W2</accession>
<feature type="compositionally biased region" description="Acidic residues" evidence="1">
    <location>
        <begin position="10"/>
        <end position="26"/>
    </location>
</feature>
<dbReference type="SUPFAM" id="SSF81383">
    <property type="entry name" value="F-box domain"/>
    <property type="match status" value="1"/>
</dbReference>
<feature type="compositionally biased region" description="Acidic residues" evidence="1">
    <location>
        <begin position="59"/>
        <end position="68"/>
    </location>
</feature>
<dbReference type="AlphaFoldDB" id="A0A5J4Z9W2"/>
<dbReference type="PANTHER" id="PTHR34223:SF51">
    <property type="entry name" value="OS06G0556300 PROTEIN"/>
    <property type="match status" value="1"/>
</dbReference>